<dbReference type="SUPFAM" id="SSF51338">
    <property type="entry name" value="Composite domain of metallo-dependent hydrolases"/>
    <property type="match status" value="1"/>
</dbReference>
<organism evidence="2 3">
    <name type="scientific">Rhizobium setariae</name>
    <dbReference type="NCBI Taxonomy" id="2801340"/>
    <lineage>
        <taxon>Bacteria</taxon>
        <taxon>Pseudomonadati</taxon>
        <taxon>Pseudomonadota</taxon>
        <taxon>Alphaproteobacteria</taxon>
        <taxon>Hyphomicrobiales</taxon>
        <taxon>Rhizobiaceae</taxon>
        <taxon>Rhizobium/Agrobacterium group</taxon>
        <taxon>Rhizobium</taxon>
    </lineage>
</organism>
<dbReference type="Gene3D" id="3.30.1490.130">
    <property type="entry name" value="D-aminoacylase. Domain 3"/>
    <property type="match status" value="1"/>
</dbReference>
<comment type="caution">
    <text evidence="2">The sequence shown here is derived from an EMBL/GenBank/DDBJ whole genome shotgun (WGS) entry which is preliminary data.</text>
</comment>
<accession>A0A937CPQ9</accession>
<dbReference type="GO" id="GO:0016812">
    <property type="term" value="F:hydrolase activity, acting on carbon-nitrogen (but not peptide) bonds, in cyclic amides"/>
    <property type="evidence" value="ECO:0007669"/>
    <property type="project" value="TreeGrafter"/>
</dbReference>
<dbReference type="InterPro" id="IPR032466">
    <property type="entry name" value="Metal_Hydrolase"/>
</dbReference>
<dbReference type="PANTHER" id="PTHR11647">
    <property type="entry name" value="HYDRANTOINASE/DIHYDROPYRIMIDINASE FAMILY MEMBER"/>
    <property type="match status" value="1"/>
</dbReference>
<dbReference type="Gene3D" id="2.30.40.10">
    <property type="entry name" value="Urease, subunit C, domain 1"/>
    <property type="match status" value="1"/>
</dbReference>
<gene>
    <name evidence="2" type="ORF">JJB09_15720</name>
</gene>
<feature type="domain" description="Amidohydrolase 3" evidence="1">
    <location>
        <begin position="343"/>
        <end position="472"/>
    </location>
</feature>
<dbReference type="GO" id="GO:0016811">
    <property type="term" value="F:hydrolase activity, acting on carbon-nitrogen (but not peptide) bonds, in linear amides"/>
    <property type="evidence" value="ECO:0007669"/>
    <property type="project" value="InterPro"/>
</dbReference>
<dbReference type="InterPro" id="IPR050378">
    <property type="entry name" value="Metallo-dep_Hydrolases_sf"/>
</dbReference>
<dbReference type="GO" id="GO:0005829">
    <property type="term" value="C:cytosol"/>
    <property type="evidence" value="ECO:0007669"/>
    <property type="project" value="TreeGrafter"/>
</dbReference>
<evidence type="ECO:0000313" key="2">
    <source>
        <dbReference type="EMBL" id="MBL0373479.1"/>
    </source>
</evidence>
<dbReference type="Pfam" id="PF07969">
    <property type="entry name" value="Amidohydro_3"/>
    <property type="match status" value="2"/>
</dbReference>
<name>A0A937CPQ9_9HYPH</name>
<dbReference type="InterPro" id="IPR011059">
    <property type="entry name" value="Metal-dep_hydrolase_composite"/>
</dbReference>
<proteinExistence type="predicted"/>
<dbReference type="Proteomes" id="UP000633219">
    <property type="component" value="Unassembled WGS sequence"/>
</dbReference>
<dbReference type="AlphaFoldDB" id="A0A937CPQ9"/>
<keyword evidence="3" id="KW-1185">Reference proteome</keyword>
<feature type="domain" description="Amidohydrolase 3" evidence="1">
    <location>
        <begin position="59"/>
        <end position="261"/>
    </location>
</feature>
<sequence length="499" mass="53653">MTGEPNTKVPGYDRVFRNALIFDGSGRASFLGEVAIKGERIAMVGSAGSIPAGSGAVEEDLGGLALAPGFIDSHTHDDRLVLDQPDMLPKISQGVTTVVVGNCGISLAPVIFGDKDPPPPMTLLGGSQAYEFANFAAYASRVNSTRPAVNVAALVGHSALRLATMKDIEKRASDSEIAAMCSLADEAMDNGATGMSTGLFYPTNSAADINEVVPIAARFARRGGVYATHMRDEFDDILNSIDETLETAGKADIPLVISHHKCAGVNNWGRTKQTLPKIEGASEHQCVNLDAYPYSAGSTYLRAELVTDTYPIHIAWSQPYPEMQGRALTDIATEWGVDIHETARRLQPAGAIYFQMDEADVRRVLSSRLTMIGSDGLPHDAHPHPRLWGTFPRVIGHYARDEGLFSIETAIHKMTGLTASVFRLRDRGEIRAGAFADLVVFDPARIIDKATYDEPLQYSDGIVSVFVNGVRSYVSGAGVLERAGRLVGGNSDKLHHGFE</sequence>
<dbReference type="EMBL" id="JAEQNC010000008">
    <property type="protein sequence ID" value="MBL0373479.1"/>
    <property type="molecule type" value="Genomic_DNA"/>
</dbReference>
<protein>
    <submittedName>
        <fullName evidence="2">D-aminoacylase</fullName>
    </submittedName>
</protein>
<reference evidence="2" key="1">
    <citation type="submission" date="2021-01" db="EMBL/GenBank/DDBJ databases">
        <title>Rhizobium sp. strain KVB221 16S ribosomal RNA gene Genome sequencing and assembly.</title>
        <authorList>
            <person name="Kang M."/>
        </authorList>
    </citation>
    <scope>NUCLEOTIDE SEQUENCE</scope>
    <source>
        <strain evidence="2">KVB221</strain>
    </source>
</reference>
<dbReference type="RefSeq" id="WP_201660009.1">
    <property type="nucleotide sequence ID" value="NZ_JAEQNC010000008.1"/>
</dbReference>
<dbReference type="SUPFAM" id="SSF51556">
    <property type="entry name" value="Metallo-dependent hydrolases"/>
    <property type="match status" value="1"/>
</dbReference>
<evidence type="ECO:0000313" key="3">
    <source>
        <dbReference type="Proteomes" id="UP000633219"/>
    </source>
</evidence>
<dbReference type="CDD" id="cd01297">
    <property type="entry name" value="D-aminoacylase"/>
    <property type="match status" value="1"/>
</dbReference>
<evidence type="ECO:0000259" key="1">
    <source>
        <dbReference type="Pfam" id="PF07969"/>
    </source>
</evidence>
<dbReference type="Gene3D" id="3.20.20.140">
    <property type="entry name" value="Metal-dependent hydrolases"/>
    <property type="match status" value="1"/>
</dbReference>
<dbReference type="InterPro" id="IPR023100">
    <property type="entry name" value="D-aminoacylase_insert_dom_sf"/>
</dbReference>
<dbReference type="PANTHER" id="PTHR11647:SF1">
    <property type="entry name" value="COLLAPSIN RESPONSE MEDIATOR PROTEIN"/>
    <property type="match status" value="1"/>
</dbReference>
<dbReference type="InterPro" id="IPR013108">
    <property type="entry name" value="Amidohydro_3"/>
</dbReference>